<dbReference type="GO" id="GO:0046872">
    <property type="term" value="F:metal ion binding"/>
    <property type="evidence" value="ECO:0007669"/>
    <property type="project" value="UniProtKB-KW"/>
</dbReference>
<dbReference type="GO" id="GO:0005737">
    <property type="term" value="C:cytoplasm"/>
    <property type="evidence" value="ECO:0007669"/>
    <property type="project" value="TreeGrafter"/>
</dbReference>
<dbReference type="SUPFAM" id="SSF54862">
    <property type="entry name" value="4Fe-4S ferredoxins"/>
    <property type="match status" value="1"/>
</dbReference>
<dbReference type="PANTHER" id="PTHR24960">
    <property type="entry name" value="PHOTOSYSTEM I IRON-SULFUR CENTER-RELATED"/>
    <property type="match status" value="1"/>
</dbReference>
<protein>
    <recommendedName>
        <fullName evidence="8">4Fe-4S ferredoxin-type domain-containing protein</fullName>
    </recommendedName>
</protein>
<dbReference type="Gene3D" id="3.30.70.20">
    <property type="match status" value="1"/>
</dbReference>
<evidence type="ECO:0000256" key="5">
    <source>
        <dbReference type="ARBA" id="ARBA00022982"/>
    </source>
</evidence>
<dbReference type="InterPro" id="IPR017896">
    <property type="entry name" value="4Fe4S_Fe-S-bd"/>
</dbReference>
<evidence type="ECO:0000256" key="4">
    <source>
        <dbReference type="ARBA" id="ARBA00022723"/>
    </source>
</evidence>
<dbReference type="Gene3D" id="3.40.50.620">
    <property type="entry name" value="HUPs"/>
    <property type="match status" value="1"/>
</dbReference>
<evidence type="ECO:0000256" key="1">
    <source>
        <dbReference type="ARBA" id="ARBA00001966"/>
    </source>
</evidence>
<keyword evidence="7" id="KW-0411">Iron-sulfur</keyword>
<dbReference type="NCBIfam" id="NF033683">
    <property type="entry name" value="di_4Fe-4S_YfhL"/>
    <property type="match status" value="1"/>
</dbReference>
<dbReference type="InterPro" id="IPR047927">
    <property type="entry name" value="YfhL-like"/>
</dbReference>
<evidence type="ECO:0000256" key="3">
    <source>
        <dbReference type="ARBA" id="ARBA00022485"/>
    </source>
</evidence>
<accession>A0A7R8ZHX4</accession>
<dbReference type="InterPro" id="IPR048341">
    <property type="entry name" value="DUF1285_N"/>
</dbReference>
<evidence type="ECO:0000313" key="9">
    <source>
        <dbReference type="EMBL" id="CAD7222028.1"/>
    </source>
</evidence>
<dbReference type="InterPro" id="IPR001980">
    <property type="entry name" value="PPAT"/>
</dbReference>
<dbReference type="SUPFAM" id="SSF52374">
    <property type="entry name" value="Nucleotidylyl transferase"/>
    <property type="match status" value="1"/>
</dbReference>
<dbReference type="GO" id="GO:0015937">
    <property type="term" value="P:coenzyme A biosynthetic process"/>
    <property type="evidence" value="ECO:0007669"/>
    <property type="project" value="UniProtKB-KW"/>
</dbReference>
<dbReference type="PROSITE" id="PS51379">
    <property type="entry name" value="4FE4S_FER_2"/>
    <property type="match status" value="2"/>
</dbReference>
<name>A0A7R8ZHX4_9CRUS</name>
<dbReference type="Pfam" id="PF21028">
    <property type="entry name" value="DUF1285_C"/>
    <property type="match status" value="1"/>
</dbReference>
<dbReference type="PRINTS" id="PR01020">
    <property type="entry name" value="LPSBIOSNTHSS"/>
</dbReference>
<dbReference type="EMBL" id="OB660025">
    <property type="protein sequence ID" value="CAD7222028.1"/>
    <property type="molecule type" value="Genomic_DNA"/>
</dbReference>
<dbReference type="InterPro" id="IPR048342">
    <property type="entry name" value="DUF1285_C"/>
</dbReference>
<dbReference type="InterPro" id="IPR014729">
    <property type="entry name" value="Rossmann-like_a/b/a_fold"/>
</dbReference>
<dbReference type="Pfam" id="PF00037">
    <property type="entry name" value="Fer4"/>
    <property type="match status" value="1"/>
</dbReference>
<feature type="domain" description="4Fe-4S ferredoxin-type" evidence="8">
    <location>
        <begin position="254"/>
        <end position="283"/>
    </location>
</feature>
<keyword evidence="6" id="KW-0408">Iron</keyword>
<keyword evidence="4" id="KW-0479">Metal-binding</keyword>
<dbReference type="InterPro" id="IPR017900">
    <property type="entry name" value="4Fe4S_Fe_S_CS"/>
</dbReference>
<dbReference type="PROSITE" id="PS00198">
    <property type="entry name" value="4FE4S_FER_1"/>
    <property type="match status" value="1"/>
</dbReference>
<keyword evidence="2" id="KW-0813">Transport</keyword>
<dbReference type="Pfam" id="PF06938">
    <property type="entry name" value="DUF1285_N"/>
    <property type="match status" value="1"/>
</dbReference>
<proteinExistence type="predicted"/>
<dbReference type="AlphaFoldDB" id="A0A7R8ZHX4"/>
<keyword evidence="5" id="KW-0249">Electron transport</keyword>
<dbReference type="GO" id="GO:0051539">
    <property type="term" value="F:4 iron, 4 sulfur cluster binding"/>
    <property type="evidence" value="ECO:0007669"/>
    <property type="project" value="UniProtKB-KW"/>
</dbReference>
<dbReference type="InterPro" id="IPR050157">
    <property type="entry name" value="PSI_iron-sulfur_center"/>
</dbReference>
<feature type="domain" description="4Fe-4S ferredoxin-type" evidence="8">
    <location>
        <begin position="285"/>
        <end position="318"/>
    </location>
</feature>
<dbReference type="GO" id="GO:0004595">
    <property type="term" value="F:pantetheine-phosphate adenylyltransferase activity"/>
    <property type="evidence" value="ECO:0007669"/>
    <property type="project" value="UniProtKB-EC"/>
</dbReference>
<dbReference type="PANTHER" id="PTHR24960:SF79">
    <property type="entry name" value="PHOTOSYSTEM I IRON-SULFUR CENTER"/>
    <property type="match status" value="1"/>
</dbReference>
<evidence type="ECO:0000256" key="7">
    <source>
        <dbReference type="ARBA" id="ARBA00023014"/>
    </source>
</evidence>
<gene>
    <name evidence="9" type="ORF">CTOB1V02_LOCUS47</name>
</gene>
<keyword evidence="3" id="KW-0004">4Fe-4S</keyword>
<evidence type="ECO:0000256" key="6">
    <source>
        <dbReference type="ARBA" id="ARBA00023004"/>
    </source>
</evidence>
<evidence type="ECO:0000259" key="8">
    <source>
        <dbReference type="PROSITE" id="PS51379"/>
    </source>
</evidence>
<organism evidence="9">
    <name type="scientific">Cyprideis torosa</name>
    <dbReference type="NCBI Taxonomy" id="163714"/>
    <lineage>
        <taxon>Eukaryota</taxon>
        <taxon>Metazoa</taxon>
        <taxon>Ecdysozoa</taxon>
        <taxon>Arthropoda</taxon>
        <taxon>Crustacea</taxon>
        <taxon>Oligostraca</taxon>
        <taxon>Ostracoda</taxon>
        <taxon>Podocopa</taxon>
        <taxon>Podocopida</taxon>
        <taxon>Cytherocopina</taxon>
        <taxon>Cytheroidea</taxon>
        <taxon>Cytherideidae</taxon>
        <taxon>Cyprideis</taxon>
    </lineage>
</organism>
<dbReference type="Gene3D" id="2.30.270.10">
    <property type="entry name" value="duf1285 protein"/>
    <property type="match status" value="1"/>
</dbReference>
<dbReference type="Gene3D" id="3.10.540.10">
    <property type="entry name" value="duf1285 like domain"/>
    <property type="match status" value="1"/>
</dbReference>
<dbReference type="InterPro" id="IPR023361">
    <property type="entry name" value="DUF1285_beta_roll_sf"/>
</dbReference>
<comment type="cofactor">
    <cofactor evidence="1">
        <name>[4Fe-4S] cluster</name>
        <dbReference type="ChEBI" id="CHEBI:49883"/>
    </cofactor>
</comment>
<evidence type="ECO:0000256" key="2">
    <source>
        <dbReference type="ARBA" id="ARBA00022448"/>
    </source>
</evidence>
<dbReference type="FunFam" id="3.30.70.20:FF:000045">
    <property type="entry name" value="Ferredoxin, 4Fe-4S"/>
    <property type="match status" value="1"/>
</dbReference>
<reference evidence="9" key="1">
    <citation type="submission" date="2020-11" db="EMBL/GenBank/DDBJ databases">
        <authorList>
            <person name="Tran Van P."/>
        </authorList>
    </citation>
    <scope>NUCLEOTIDE SEQUENCE</scope>
</reference>
<sequence length="335" mass="37962">MMTNPESASLASLTDQLANAASALPPVQDWQPENVGQIDIRIRRDASWWHEGSEIHRPELVRLFSSVLRLEDNQYWLLTPLEKLRIQVDDAPFVATSLEVHSDEKVGPLLVFNTNVGDRVLLGEKNRLHVEFDVNSGHPSPYIHVRNGLRALLTRSVYYELVELGRVQQDKLLVTSNAIAASEKKNPIFSLDKRVEMASEVLAHLPNVEVRPFRGLLANTMRDWECAVIVRGLRAISDFEYEVQLAETVTKDLLMALYITDECINCDVCEPECPNEAIYQGDEIYEINPDLCTECVGHFETSQCVEVCPVDCIPHDPNHVETQEELQAKYERLTA</sequence>
<dbReference type="OrthoDB" id="8299733at2759"/>